<keyword evidence="6" id="KW-1185">Reference proteome</keyword>
<organism evidence="5 6">
    <name type="scientific">Pycnococcus provasolii</name>
    <dbReference type="NCBI Taxonomy" id="41880"/>
    <lineage>
        <taxon>Eukaryota</taxon>
        <taxon>Viridiplantae</taxon>
        <taxon>Chlorophyta</taxon>
        <taxon>Pseudoscourfieldiophyceae</taxon>
        <taxon>Pseudoscourfieldiales</taxon>
        <taxon>Pycnococcaceae</taxon>
        <taxon>Pycnococcus</taxon>
    </lineage>
</organism>
<evidence type="ECO:0000313" key="5">
    <source>
        <dbReference type="EMBL" id="GHP09011.1"/>
    </source>
</evidence>
<reference evidence="5" key="1">
    <citation type="submission" date="2020-10" db="EMBL/GenBank/DDBJ databases">
        <title>Unveiling of a novel bifunctional photoreceptor, Dualchrome1, isolated from a cosmopolitan green alga.</title>
        <authorList>
            <person name="Suzuki S."/>
            <person name="Kawachi M."/>
        </authorList>
    </citation>
    <scope>NUCLEOTIDE SEQUENCE</scope>
    <source>
        <strain evidence="5">NIES 2893</strain>
    </source>
</reference>
<gene>
    <name evidence="5" type="ORF">PPROV_000774800</name>
</gene>
<proteinExistence type="inferred from homology"/>
<dbReference type="GO" id="GO:0000993">
    <property type="term" value="F:RNA polymerase II complex binding"/>
    <property type="evidence" value="ECO:0007669"/>
    <property type="project" value="TreeGrafter"/>
</dbReference>
<dbReference type="PANTHER" id="PTHR23188">
    <property type="entry name" value="RNA POLYMERASE II-ASSOCIATED FACTOR 1 HOMOLOG"/>
    <property type="match status" value="1"/>
</dbReference>
<dbReference type="AlphaFoldDB" id="A0A830HU30"/>
<dbReference type="Pfam" id="PF03985">
    <property type="entry name" value="Paf1"/>
    <property type="match status" value="1"/>
</dbReference>
<comment type="caution">
    <text evidence="5">The sequence shown here is derived from an EMBL/GenBank/DDBJ whole genome shotgun (WGS) entry which is preliminary data.</text>
</comment>
<dbReference type="EMBL" id="BNJQ01000023">
    <property type="protein sequence ID" value="GHP09011.1"/>
    <property type="molecule type" value="Genomic_DNA"/>
</dbReference>
<evidence type="ECO:0000256" key="4">
    <source>
        <dbReference type="SAM" id="MobiDB-lite"/>
    </source>
</evidence>
<feature type="region of interest" description="Disordered" evidence="4">
    <location>
        <begin position="248"/>
        <end position="284"/>
    </location>
</feature>
<dbReference type="GO" id="GO:0006368">
    <property type="term" value="P:transcription elongation by RNA polymerase II"/>
    <property type="evidence" value="ECO:0007669"/>
    <property type="project" value="InterPro"/>
</dbReference>
<evidence type="ECO:0000256" key="3">
    <source>
        <dbReference type="ARBA" id="ARBA00023242"/>
    </source>
</evidence>
<comment type="subcellular location">
    <subcellularLocation>
        <location evidence="1">Nucleus</location>
    </subcellularLocation>
</comment>
<keyword evidence="3" id="KW-0539">Nucleus</keyword>
<evidence type="ECO:0000313" key="6">
    <source>
        <dbReference type="Proteomes" id="UP000660262"/>
    </source>
</evidence>
<evidence type="ECO:0000256" key="1">
    <source>
        <dbReference type="ARBA" id="ARBA00004123"/>
    </source>
</evidence>
<feature type="region of interest" description="Disordered" evidence="4">
    <location>
        <begin position="19"/>
        <end position="97"/>
    </location>
</feature>
<name>A0A830HU30_9CHLO</name>
<evidence type="ECO:0008006" key="7">
    <source>
        <dbReference type="Google" id="ProtNLM"/>
    </source>
</evidence>
<dbReference type="OrthoDB" id="10260285at2759"/>
<dbReference type="GO" id="GO:0016593">
    <property type="term" value="C:Cdc73/Paf1 complex"/>
    <property type="evidence" value="ECO:0007669"/>
    <property type="project" value="InterPro"/>
</dbReference>
<feature type="region of interest" description="Disordered" evidence="4">
    <location>
        <begin position="504"/>
        <end position="524"/>
    </location>
</feature>
<dbReference type="PANTHER" id="PTHR23188:SF12">
    <property type="entry name" value="RNA POLYMERASE II-ASSOCIATED FACTOR 1 HOMOLOG"/>
    <property type="match status" value="1"/>
</dbReference>
<dbReference type="Proteomes" id="UP000660262">
    <property type="component" value="Unassembled WGS sequence"/>
</dbReference>
<feature type="compositionally biased region" description="Basic residues" evidence="4">
    <location>
        <begin position="64"/>
        <end position="85"/>
    </location>
</feature>
<evidence type="ECO:0000256" key="2">
    <source>
        <dbReference type="ARBA" id="ARBA00007560"/>
    </source>
</evidence>
<dbReference type="InterPro" id="IPR007133">
    <property type="entry name" value="RNA_pol_II-assoc_Paf1"/>
</dbReference>
<feature type="compositionally biased region" description="Low complexity" evidence="4">
    <location>
        <begin position="19"/>
        <end position="33"/>
    </location>
</feature>
<accession>A0A830HU30</accession>
<dbReference type="GO" id="GO:0003682">
    <property type="term" value="F:chromatin binding"/>
    <property type="evidence" value="ECO:0007669"/>
    <property type="project" value="TreeGrafter"/>
</dbReference>
<protein>
    <recommendedName>
        <fullName evidence="7">RNA polymerase II-associated factor 1 homolog</fullName>
    </recommendedName>
</protein>
<sequence length="524" mass="55977">MSAPAAAPSAVVAVVAPAPASASAGGAGVASASAGGGAGGDAPAARPSLAGVASVVPVPSSSSGHHKKHKGGHHSSKESKRHHRESKSNREEPAWKANENALNREKERFLCPFTFRNGLPAIAPEPKFLSSDARRMLADQATYATTDLERELAARPPVYVDAELQQLLNPFEITRLAIPAEGAPPLHPDDAALLSDDVSNTKSDALNDADPKTGAKTFKRIGAKPKTEVQWLFRTQYIAHGLKDSATHGAAGMATRRRHTGNDEEEGKTAAGAEAEEAAAKAEANGDVELAAEIRAIDASFRAANDGLPKPPKPGLTAVSVTPVLPDLEWFDVGPSEPALMHAVFVDDDPMGSDLTCPSAVRDKPEETRKNMGRNALAFPYTNQLPDKSVDTGMCLCVPRSGATSDVGAETDYDWIREYEWKDATKLKATIDVSERQRQYRMLLPLNTPDAANQPAYYSPMYFRLELKKKKKVRNDGRLSQDAMPEEGTIAAAMAKYSTPRPSVVKVKRRRVEAEDAAGGEPVA</sequence>
<comment type="similarity">
    <text evidence="2">Belongs to the PAF1 family.</text>
</comment>